<keyword evidence="6" id="KW-0067">ATP-binding</keyword>
<name>A0A1G2SCS2_9BACT</name>
<dbReference type="GO" id="GO:0005524">
    <property type="term" value="F:ATP binding"/>
    <property type="evidence" value="ECO:0007669"/>
    <property type="project" value="UniProtKB-KW"/>
</dbReference>
<keyword evidence="8 9" id="KW-0472">Membrane</keyword>
<evidence type="ECO:0000256" key="6">
    <source>
        <dbReference type="ARBA" id="ARBA00022840"/>
    </source>
</evidence>
<keyword evidence="4 9" id="KW-0812">Transmembrane</keyword>
<dbReference type="FunFam" id="3.40.50.300:FF:000221">
    <property type="entry name" value="Multidrug ABC transporter ATP-binding protein"/>
    <property type="match status" value="1"/>
</dbReference>
<evidence type="ECO:0000256" key="7">
    <source>
        <dbReference type="ARBA" id="ARBA00022989"/>
    </source>
</evidence>
<dbReference type="AlphaFoldDB" id="A0A1G2SCS2"/>
<dbReference type="Gene3D" id="3.40.50.300">
    <property type="entry name" value="P-loop containing nucleotide triphosphate hydrolases"/>
    <property type="match status" value="1"/>
</dbReference>
<dbReference type="SUPFAM" id="SSF52540">
    <property type="entry name" value="P-loop containing nucleoside triphosphate hydrolases"/>
    <property type="match status" value="1"/>
</dbReference>
<dbReference type="GO" id="GO:0016887">
    <property type="term" value="F:ATP hydrolysis activity"/>
    <property type="evidence" value="ECO:0007669"/>
    <property type="project" value="InterPro"/>
</dbReference>
<dbReference type="GO" id="GO:0140359">
    <property type="term" value="F:ABC-type transporter activity"/>
    <property type="evidence" value="ECO:0007669"/>
    <property type="project" value="InterPro"/>
</dbReference>
<dbReference type="Pfam" id="PF00005">
    <property type="entry name" value="ABC_tran"/>
    <property type="match status" value="1"/>
</dbReference>
<dbReference type="InterPro" id="IPR039421">
    <property type="entry name" value="Type_1_exporter"/>
</dbReference>
<dbReference type="GO" id="GO:0005886">
    <property type="term" value="C:plasma membrane"/>
    <property type="evidence" value="ECO:0007669"/>
    <property type="project" value="UniProtKB-SubCell"/>
</dbReference>
<sequence length="601" mass="68344">MEQENKLSFLQFLNTLRWSFAFQMKLSPVVAVLKVAVIVFIELEPLVYAYIFARLLDVAIGIAGTGAEPQEIIPALGLLFGYNIISSAVNHSNYYLSSVLSTFNNFKTPYYFYQHIHSLGIQTLEVPDVVNKIQRSKETLNLLNQDFERGSIFFAKIITLLVAALVIVKMMPIFTGIIILTVIPGMLSSKYFLQKQWRLWRNETENRRRARNIFDILIETINLQEIFITSAYGYLSGVYRKYTDYFATADLKILRKWRSYGFLFGLLTSSASIAGYFIIFKNFLKGLISVGDVTFQIRSLNIFISNLTSMSGSYTALRERSIRIAEIKEVFEMKPNITDGAVVLPENETPPNITLKNVSFAYPRAETNVIKNLNLEIKPGEKIAIVGENGAGKTTLVRILSRFYKVSEGEILLDSTNINDIKIESWYKNLGVLFQDYNTYSPLTLKENIHLGNAHEKLDEERMIEAANKANVNSFLANFKNGYDQVLSEKFKGGTRPSTGQWQKIAIARFFYRNSPVVIFDEPTASIDAVSESEIFGQIYDFFKGKTVIIISHRFSTVRNADKIYVLDKGEIIESGSHDELMARKGKYHHAFTIQAEGYRA</sequence>
<comment type="subcellular location">
    <subcellularLocation>
        <location evidence="1">Cell membrane</location>
        <topology evidence="1">Multi-pass membrane protein</topology>
    </subcellularLocation>
</comment>
<dbReference type="PROSITE" id="PS50929">
    <property type="entry name" value="ABC_TM1F"/>
    <property type="match status" value="1"/>
</dbReference>
<dbReference type="PROSITE" id="PS50893">
    <property type="entry name" value="ABC_TRANSPORTER_2"/>
    <property type="match status" value="1"/>
</dbReference>
<dbReference type="Gene3D" id="1.20.1560.10">
    <property type="entry name" value="ABC transporter type 1, transmembrane domain"/>
    <property type="match status" value="1"/>
</dbReference>
<dbReference type="STRING" id="1802726.A3B07_02790"/>
<evidence type="ECO:0000256" key="4">
    <source>
        <dbReference type="ARBA" id="ARBA00022692"/>
    </source>
</evidence>
<dbReference type="SUPFAM" id="SSF90123">
    <property type="entry name" value="ABC transporter transmembrane region"/>
    <property type="match status" value="1"/>
</dbReference>
<keyword evidence="5" id="KW-0547">Nucleotide-binding</keyword>
<evidence type="ECO:0000256" key="9">
    <source>
        <dbReference type="SAM" id="Phobius"/>
    </source>
</evidence>
<evidence type="ECO:0000256" key="2">
    <source>
        <dbReference type="ARBA" id="ARBA00022448"/>
    </source>
</evidence>
<feature type="domain" description="ABC transmembrane type-1" evidence="11">
    <location>
        <begin position="46"/>
        <end position="319"/>
    </location>
</feature>
<evidence type="ECO:0000256" key="1">
    <source>
        <dbReference type="ARBA" id="ARBA00004651"/>
    </source>
</evidence>
<accession>A0A1G2SCS2</accession>
<evidence type="ECO:0000313" key="13">
    <source>
        <dbReference type="Proteomes" id="UP000178817"/>
    </source>
</evidence>
<dbReference type="Proteomes" id="UP000178817">
    <property type="component" value="Unassembled WGS sequence"/>
</dbReference>
<feature type="transmembrane region" description="Helical" evidence="9">
    <location>
        <begin position="213"/>
        <end position="235"/>
    </location>
</feature>
<keyword evidence="3" id="KW-1003">Cell membrane</keyword>
<dbReference type="InterPro" id="IPR011527">
    <property type="entry name" value="ABC1_TM_dom"/>
</dbReference>
<dbReference type="PANTHER" id="PTHR24221:SF646">
    <property type="entry name" value="HAEMOLYSIN SECRETION ATP-BINDING PROTEIN"/>
    <property type="match status" value="1"/>
</dbReference>
<gene>
    <name evidence="12" type="ORF">A3B07_02790</name>
</gene>
<feature type="transmembrane region" description="Helical" evidence="9">
    <location>
        <begin position="72"/>
        <end position="89"/>
    </location>
</feature>
<evidence type="ECO:0000256" key="3">
    <source>
        <dbReference type="ARBA" id="ARBA00022475"/>
    </source>
</evidence>
<dbReference type="InterPro" id="IPR003593">
    <property type="entry name" value="AAA+_ATPase"/>
</dbReference>
<dbReference type="GO" id="GO:0034040">
    <property type="term" value="F:ATPase-coupled lipid transmembrane transporter activity"/>
    <property type="evidence" value="ECO:0007669"/>
    <property type="project" value="TreeGrafter"/>
</dbReference>
<reference evidence="12 13" key="1">
    <citation type="journal article" date="2016" name="Nat. Commun.">
        <title>Thousands of microbial genomes shed light on interconnected biogeochemical processes in an aquifer system.</title>
        <authorList>
            <person name="Anantharaman K."/>
            <person name="Brown C.T."/>
            <person name="Hug L.A."/>
            <person name="Sharon I."/>
            <person name="Castelle C.J."/>
            <person name="Probst A.J."/>
            <person name="Thomas B.C."/>
            <person name="Singh A."/>
            <person name="Wilkins M.J."/>
            <person name="Karaoz U."/>
            <person name="Brodie E.L."/>
            <person name="Williams K.H."/>
            <person name="Hubbard S.S."/>
            <person name="Banfield J.F."/>
        </authorList>
    </citation>
    <scope>NUCLEOTIDE SEQUENCE [LARGE SCALE GENOMIC DNA]</scope>
</reference>
<comment type="caution">
    <text evidence="12">The sequence shown here is derived from an EMBL/GenBank/DDBJ whole genome shotgun (WGS) entry which is preliminary data.</text>
</comment>
<proteinExistence type="predicted"/>
<feature type="domain" description="ABC transporter" evidence="10">
    <location>
        <begin position="353"/>
        <end position="594"/>
    </location>
</feature>
<evidence type="ECO:0000259" key="10">
    <source>
        <dbReference type="PROSITE" id="PS50893"/>
    </source>
</evidence>
<evidence type="ECO:0000259" key="11">
    <source>
        <dbReference type="PROSITE" id="PS50929"/>
    </source>
</evidence>
<dbReference type="SMART" id="SM00382">
    <property type="entry name" value="AAA"/>
    <property type="match status" value="1"/>
</dbReference>
<organism evidence="12 13">
    <name type="scientific">Candidatus Yonathbacteria bacterium RIFCSPLOWO2_01_FULL_43_27</name>
    <dbReference type="NCBI Taxonomy" id="1802726"/>
    <lineage>
        <taxon>Bacteria</taxon>
        <taxon>Candidatus Yonathiibacteriota</taxon>
    </lineage>
</organism>
<evidence type="ECO:0000313" key="12">
    <source>
        <dbReference type="EMBL" id="OHA82522.1"/>
    </source>
</evidence>
<feature type="transmembrane region" description="Helical" evidence="9">
    <location>
        <begin position="260"/>
        <end position="279"/>
    </location>
</feature>
<dbReference type="InterPro" id="IPR003439">
    <property type="entry name" value="ABC_transporter-like_ATP-bd"/>
</dbReference>
<dbReference type="InterPro" id="IPR036640">
    <property type="entry name" value="ABC1_TM_sf"/>
</dbReference>
<dbReference type="EMBL" id="MHUV01000006">
    <property type="protein sequence ID" value="OHA82522.1"/>
    <property type="molecule type" value="Genomic_DNA"/>
</dbReference>
<evidence type="ECO:0000256" key="8">
    <source>
        <dbReference type="ARBA" id="ARBA00023136"/>
    </source>
</evidence>
<dbReference type="InterPro" id="IPR027417">
    <property type="entry name" value="P-loop_NTPase"/>
</dbReference>
<protein>
    <recommendedName>
        <fullName evidence="14">ABC transporter domain-containing protein</fullName>
    </recommendedName>
</protein>
<dbReference type="PANTHER" id="PTHR24221">
    <property type="entry name" value="ATP-BINDING CASSETTE SUB-FAMILY B"/>
    <property type="match status" value="1"/>
</dbReference>
<keyword evidence="2" id="KW-0813">Transport</keyword>
<keyword evidence="7 9" id="KW-1133">Transmembrane helix</keyword>
<evidence type="ECO:0008006" key="14">
    <source>
        <dbReference type="Google" id="ProtNLM"/>
    </source>
</evidence>
<evidence type="ECO:0000256" key="5">
    <source>
        <dbReference type="ARBA" id="ARBA00022741"/>
    </source>
</evidence>